<dbReference type="Gene3D" id="1.10.437.10">
    <property type="entry name" value="Blc2-like"/>
    <property type="match status" value="1"/>
</dbReference>
<evidence type="ECO:0000256" key="1">
    <source>
        <dbReference type="ARBA" id="ARBA00004370"/>
    </source>
</evidence>
<dbReference type="InterPro" id="IPR046371">
    <property type="entry name" value="Bcl-2_BH1-3"/>
</dbReference>
<dbReference type="SMART" id="SM00337">
    <property type="entry name" value="BCL"/>
    <property type="match status" value="1"/>
</dbReference>
<dbReference type="Pfam" id="PF00452">
    <property type="entry name" value="Bcl-2"/>
    <property type="match status" value="1"/>
</dbReference>
<protein>
    <recommendedName>
        <fullName evidence="7">Apoptosis regulator Bcl-2 family BH4 domain-containing protein</fullName>
    </recommendedName>
</protein>
<feature type="region of interest" description="Disordered" evidence="6">
    <location>
        <begin position="335"/>
        <end position="359"/>
    </location>
</feature>
<feature type="domain" description="Apoptosis regulator Bcl-2 family BH4" evidence="7">
    <location>
        <begin position="3"/>
        <end position="20"/>
    </location>
</feature>
<dbReference type="GeneTree" id="ENSGT01130000278332"/>
<dbReference type="Ensembl" id="ENSTRUT00000066544.1">
    <property type="protein sequence ID" value="ENSTRUP00000074720.1"/>
    <property type="gene ID" value="ENSTRUG00000031766.1"/>
</dbReference>
<dbReference type="GO" id="GO:0042981">
    <property type="term" value="P:regulation of apoptotic process"/>
    <property type="evidence" value="ECO:0007669"/>
    <property type="project" value="InterPro"/>
</dbReference>
<keyword evidence="3 5" id="KW-0053">Apoptosis</keyword>
<dbReference type="PROSITE" id="PS50063">
    <property type="entry name" value="BH4_2"/>
    <property type="match status" value="1"/>
</dbReference>
<evidence type="ECO:0000313" key="9">
    <source>
        <dbReference type="Proteomes" id="UP000005226"/>
    </source>
</evidence>
<dbReference type="SUPFAM" id="SSF48371">
    <property type="entry name" value="ARM repeat"/>
    <property type="match status" value="1"/>
</dbReference>
<evidence type="ECO:0000313" key="8">
    <source>
        <dbReference type="Ensembl" id="ENSTRUP00000074720.1"/>
    </source>
</evidence>
<feature type="compositionally biased region" description="Basic and acidic residues" evidence="6">
    <location>
        <begin position="673"/>
        <end position="748"/>
    </location>
</feature>
<dbReference type="InterPro" id="IPR003890">
    <property type="entry name" value="MIF4G-like_typ-3"/>
</dbReference>
<dbReference type="CDD" id="cd06845">
    <property type="entry name" value="Bcl-2_like"/>
    <property type="match status" value="1"/>
</dbReference>
<dbReference type="SMART" id="SM00543">
    <property type="entry name" value="MIF4G"/>
    <property type="match status" value="1"/>
</dbReference>
<organism evidence="8 9">
    <name type="scientific">Takifugu rubripes</name>
    <name type="common">Japanese pufferfish</name>
    <name type="synonym">Fugu rubripes</name>
    <dbReference type="NCBI Taxonomy" id="31033"/>
    <lineage>
        <taxon>Eukaryota</taxon>
        <taxon>Metazoa</taxon>
        <taxon>Chordata</taxon>
        <taxon>Craniata</taxon>
        <taxon>Vertebrata</taxon>
        <taxon>Euteleostomi</taxon>
        <taxon>Actinopterygii</taxon>
        <taxon>Neopterygii</taxon>
        <taxon>Teleostei</taxon>
        <taxon>Neoteleostei</taxon>
        <taxon>Acanthomorphata</taxon>
        <taxon>Eupercaria</taxon>
        <taxon>Tetraodontiformes</taxon>
        <taxon>Tetradontoidea</taxon>
        <taxon>Tetraodontidae</taxon>
        <taxon>Takifugu</taxon>
    </lineage>
</organism>
<evidence type="ECO:0000256" key="6">
    <source>
        <dbReference type="SAM" id="MobiDB-lite"/>
    </source>
</evidence>
<dbReference type="Pfam" id="PF02180">
    <property type="entry name" value="BH4"/>
    <property type="match status" value="1"/>
</dbReference>
<feature type="compositionally biased region" description="Basic residues" evidence="6">
    <location>
        <begin position="639"/>
        <end position="649"/>
    </location>
</feature>
<sequence>MSNRELVENYLIYKLSQKNYPGTLLRPKDALSGLLVDRESSGASPSTGTGREAVNVALRSMANKFEQDFIQLAGDLSAYVAMTRNQESFNKVMDDMFKDEINWGTVVGLFVVGGAICVQSVECGASEPVCHIADWMTAYLDKQINPWIESQGGWLKVDTMTGESVTFCTLLETHCQQQLKKVHSGDEDLNQKEKVLVSEPNEAKFRNLKLELEEARLKVHRRLLISMKFIGELFKVKMLTLDKVQTFVLELLRDDQRELPMKCLCMLLSTIGEELDTGNTKPLLDDYCCKLENIATENKTSLSIQHILRDVLDLRKNNWVVPLHKEVAQTLKPMHEEEKFEDQRDPKQRKGRGGMTDQMTQTRPMIDHNRNRSVKNKGPLSSNSLSCRCDGNRYHIGQPGVSQIKHASHCENWHFRGERGRDCVKLKEHSSDFEKWCKRRVYTSAYRSDGLVGYNRPHSDRSSDNEKWQKIPACGSSSQGDQPVTSGGHRVNRLIRMWENCIAGKDLSQESVQHLEHSSDIDQPVIYKSRRHSNMHGDDKFTRASNCETCCSRNDCRRDSVQNNERTSNIEKWHKRRARNTSHGSVWPISNNGPYGDGYWFNPFKRASYGKNWHLRNGHNKNGFKDPNHSSDCQNGQKKNPHNPSRHKIWANFNRKLNRRSHSNRQAVAQFKSDCENWRSGNDRNRDHGDHQKGSPDDKNWRSSKKDQIEHCDRSPDHHKVTEHRVADSNGEKKETEVQHMRNADEHQCSPPPPLSTSMLAPV</sequence>
<dbReference type="InParanoid" id="A0A674NMA9"/>
<evidence type="ECO:0000256" key="3">
    <source>
        <dbReference type="ARBA" id="ARBA00022703"/>
    </source>
</evidence>
<evidence type="ECO:0000259" key="7">
    <source>
        <dbReference type="PROSITE" id="PS50063"/>
    </source>
</evidence>
<proteinExistence type="inferred from homology"/>
<keyword evidence="4" id="KW-0472">Membrane</keyword>
<dbReference type="SUPFAM" id="SSF56854">
    <property type="entry name" value="Bcl-2 inhibitors of programmed cell death"/>
    <property type="match status" value="1"/>
</dbReference>
<feature type="compositionally biased region" description="Basic and acidic residues" evidence="6">
    <location>
        <begin position="335"/>
        <end position="348"/>
    </location>
</feature>
<dbReference type="AlphaFoldDB" id="A0A674NMA9"/>
<dbReference type="InterPro" id="IPR002475">
    <property type="entry name" value="Bcl2-like"/>
</dbReference>
<dbReference type="GO" id="GO:0006915">
    <property type="term" value="P:apoptotic process"/>
    <property type="evidence" value="ECO:0007669"/>
    <property type="project" value="UniProtKB-UniRule"/>
</dbReference>
<dbReference type="GO" id="GO:0016020">
    <property type="term" value="C:membrane"/>
    <property type="evidence" value="ECO:0007669"/>
    <property type="project" value="UniProtKB-SubCell"/>
</dbReference>
<dbReference type="PROSITE" id="PS50062">
    <property type="entry name" value="BCL2_FAMILY"/>
    <property type="match status" value="1"/>
</dbReference>
<keyword evidence="9" id="KW-1185">Reference proteome</keyword>
<dbReference type="InterPro" id="IPR026298">
    <property type="entry name" value="Bcl-2_fam"/>
</dbReference>
<dbReference type="Pfam" id="PF02854">
    <property type="entry name" value="MIF4G"/>
    <property type="match status" value="1"/>
</dbReference>
<dbReference type="Gene3D" id="1.25.40.180">
    <property type="match status" value="1"/>
</dbReference>
<dbReference type="GO" id="GO:0003723">
    <property type="term" value="F:RNA binding"/>
    <property type="evidence" value="ECO:0007669"/>
    <property type="project" value="InterPro"/>
</dbReference>
<gene>
    <name evidence="8" type="primary">LOC101067316</name>
</gene>
<reference evidence="8" key="2">
    <citation type="submission" date="2025-08" db="UniProtKB">
        <authorList>
            <consortium name="Ensembl"/>
        </authorList>
    </citation>
    <scope>IDENTIFICATION</scope>
</reference>
<dbReference type="InterPro" id="IPR003093">
    <property type="entry name" value="Bcl2_BH4"/>
</dbReference>
<dbReference type="PRINTS" id="PR01862">
    <property type="entry name" value="BCL2FAMILY"/>
</dbReference>
<dbReference type="InterPro" id="IPR016024">
    <property type="entry name" value="ARM-type_fold"/>
</dbReference>
<dbReference type="Proteomes" id="UP000005226">
    <property type="component" value="Chromosome 5"/>
</dbReference>
<reference evidence="8" key="3">
    <citation type="submission" date="2025-09" db="UniProtKB">
        <authorList>
            <consortium name="Ensembl"/>
        </authorList>
    </citation>
    <scope>IDENTIFICATION</scope>
</reference>
<feature type="short sequence motif" description="BH4" evidence="5">
    <location>
        <begin position="3"/>
        <end position="20"/>
    </location>
</feature>
<comment type="subcellular location">
    <subcellularLocation>
        <location evidence="1">Membrane</location>
    </subcellularLocation>
</comment>
<evidence type="ECO:0000256" key="2">
    <source>
        <dbReference type="ARBA" id="ARBA00009458"/>
    </source>
</evidence>
<dbReference type="InterPro" id="IPR036834">
    <property type="entry name" value="Bcl-2-like_sf"/>
</dbReference>
<evidence type="ECO:0000256" key="5">
    <source>
        <dbReference type="PROSITE-ProRule" id="PRU00025"/>
    </source>
</evidence>
<evidence type="ECO:0000256" key="4">
    <source>
        <dbReference type="ARBA" id="ARBA00023136"/>
    </source>
</evidence>
<reference evidence="8 9" key="1">
    <citation type="journal article" date="2011" name="Genome Biol. Evol.">
        <title>Integration of the genetic map and genome assembly of fugu facilitates insights into distinct features of genome evolution in teleosts and mammals.</title>
        <authorList>
            <person name="Kai W."/>
            <person name="Kikuchi K."/>
            <person name="Tohari S."/>
            <person name="Chew A.K."/>
            <person name="Tay A."/>
            <person name="Fujiwara A."/>
            <person name="Hosoya S."/>
            <person name="Suetake H."/>
            <person name="Naruse K."/>
            <person name="Brenner S."/>
            <person name="Suzuki Y."/>
            <person name="Venkatesh B."/>
        </authorList>
    </citation>
    <scope>NUCLEOTIDE SEQUENCE [LARGE SCALE GENOMIC DNA]</scope>
</reference>
<name>A0A674NMA9_TAKRU</name>
<feature type="region of interest" description="Disordered" evidence="6">
    <location>
        <begin position="618"/>
        <end position="763"/>
    </location>
</feature>
<accession>A0A674NMA9</accession>
<dbReference type="PANTHER" id="PTHR23253">
    <property type="entry name" value="EUKARYOTIC TRANSLATION INITIATION FACTOR 4 GAMMA"/>
    <property type="match status" value="1"/>
</dbReference>
<comment type="similarity">
    <text evidence="2">Belongs to the Bcl-2 family.</text>
</comment>